<proteinExistence type="predicted"/>
<gene>
    <name evidence="1" type="ORF">BXZ70DRAFT_48238</name>
</gene>
<evidence type="ECO:0000313" key="1">
    <source>
        <dbReference type="EMBL" id="KAH8102033.1"/>
    </source>
</evidence>
<dbReference type="OrthoDB" id="2803395at2759"/>
<reference evidence="1" key="1">
    <citation type="journal article" date="2021" name="New Phytol.">
        <title>Evolutionary innovations through gain and loss of genes in the ectomycorrhizal Boletales.</title>
        <authorList>
            <person name="Wu G."/>
            <person name="Miyauchi S."/>
            <person name="Morin E."/>
            <person name="Kuo A."/>
            <person name="Drula E."/>
            <person name="Varga T."/>
            <person name="Kohler A."/>
            <person name="Feng B."/>
            <person name="Cao Y."/>
            <person name="Lipzen A."/>
            <person name="Daum C."/>
            <person name="Hundley H."/>
            <person name="Pangilinan J."/>
            <person name="Johnson J."/>
            <person name="Barry K."/>
            <person name="LaButti K."/>
            <person name="Ng V."/>
            <person name="Ahrendt S."/>
            <person name="Min B."/>
            <person name="Choi I.G."/>
            <person name="Park H."/>
            <person name="Plett J.M."/>
            <person name="Magnuson J."/>
            <person name="Spatafora J.W."/>
            <person name="Nagy L.G."/>
            <person name="Henrissat B."/>
            <person name="Grigoriev I.V."/>
            <person name="Yang Z.L."/>
            <person name="Xu J."/>
            <person name="Martin F.M."/>
        </authorList>
    </citation>
    <scope>NUCLEOTIDE SEQUENCE</scope>
    <source>
        <strain evidence="1">KKN 215</strain>
    </source>
</reference>
<dbReference type="AlphaFoldDB" id="A0A8K0UQT4"/>
<sequence>MDDAITSTHSSRSRLTLLDVFPVELWFVIKGFIAEPDLPTHACLYAVSTPFVEFLYGTPDEQQEYWRNMCFQNGLGLLPGEDAETVDWTEIAMECMRDAFCGREGCGEKRLRKNASGMSYLGVHVTSWQGNTGTDVDPTRPAMNGVLRYLGFPQPKRDRGVIQDWDLTTLIDADYNIFSHPITRRSFVCLPPVQVLQLWPLRDELRNVNGATVGDLQAVMEREGLDRLLTIEKLGNLLEEVETEPDSFILQSRPLSPPPTIAEYVRTCSTLRGFFDAFRLSRFKPGYIFTTSDPQIQVGFAMFATFIPFDAVNTEDAPEYPAFIETKRISDI</sequence>
<name>A0A8K0UQT4_9AGAR</name>
<accession>A0A8K0UQT4</accession>
<evidence type="ECO:0000313" key="2">
    <source>
        <dbReference type="Proteomes" id="UP000813824"/>
    </source>
</evidence>
<dbReference type="EMBL" id="JAEVFJ010000010">
    <property type="protein sequence ID" value="KAH8102033.1"/>
    <property type="molecule type" value="Genomic_DNA"/>
</dbReference>
<protein>
    <submittedName>
        <fullName evidence="1">Uncharacterized protein</fullName>
    </submittedName>
</protein>
<organism evidence="1 2">
    <name type="scientific">Cristinia sonorae</name>
    <dbReference type="NCBI Taxonomy" id="1940300"/>
    <lineage>
        <taxon>Eukaryota</taxon>
        <taxon>Fungi</taxon>
        <taxon>Dikarya</taxon>
        <taxon>Basidiomycota</taxon>
        <taxon>Agaricomycotina</taxon>
        <taxon>Agaricomycetes</taxon>
        <taxon>Agaricomycetidae</taxon>
        <taxon>Agaricales</taxon>
        <taxon>Pleurotineae</taxon>
        <taxon>Stephanosporaceae</taxon>
        <taxon>Cristinia</taxon>
    </lineage>
</organism>
<dbReference type="Proteomes" id="UP000813824">
    <property type="component" value="Unassembled WGS sequence"/>
</dbReference>
<keyword evidence="2" id="KW-1185">Reference proteome</keyword>
<comment type="caution">
    <text evidence="1">The sequence shown here is derived from an EMBL/GenBank/DDBJ whole genome shotgun (WGS) entry which is preliminary data.</text>
</comment>